<organism evidence="8 9">
    <name type="scientific">Limnobacter parvus</name>
    <dbReference type="NCBI Taxonomy" id="2939690"/>
    <lineage>
        <taxon>Bacteria</taxon>
        <taxon>Pseudomonadati</taxon>
        <taxon>Pseudomonadota</taxon>
        <taxon>Betaproteobacteria</taxon>
        <taxon>Burkholderiales</taxon>
        <taxon>Burkholderiaceae</taxon>
        <taxon>Limnobacter</taxon>
    </lineage>
</organism>
<dbReference type="Pfam" id="PF02687">
    <property type="entry name" value="FtsX"/>
    <property type="match status" value="2"/>
</dbReference>
<comment type="subcellular location">
    <subcellularLocation>
        <location evidence="1">Cell membrane</location>
        <topology evidence="1">Multi-pass membrane protein</topology>
    </subcellularLocation>
</comment>
<evidence type="ECO:0000256" key="3">
    <source>
        <dbReference type="ARBA" id="ARBA00022692"/>
    </source>
</evidence>
<feature type="domain" description="ABC3 transporter permease C-terminal" evidence="7">
    <location>
        <begin position="710"/>
        <end position="823"/>
    </location>
</feature>
<feature type="transmembrane region" description="Helical" evidence="6">
    <location>
        <begin position="345"/>
        <end position="372"/>
    </location>
</feature>
<evidence type="ECO:0000256" key="6">
    <source>
        <dbReference type="SAM" id="Phobius"/>
    </source>
</evidence>
<keyword evidence="3 6" id="KW-0812">Transmembrane</keyword>
<keyword evidence="9" id="KW-1185">Reference proteome</keyword>
<feature type="transmembrane region" description="Helical" evidence="6">
    <location>
        <begin position="754"/>
        <end position="777"/>
    </location>
</feature>
<feature type="transmembrane region" description="Helical" evidence="6">
    <location>
        <begin position="710"/>
        <end position="733"/>
    </location>
</feature>
<evidence type="ECO:0000313" key="8">
    <source>
        <dbReference type="EMBL" id="MCR2746871.1"/>
    </source>
</evidence>
<keyword evidence="2" id="KW-1003">Cell membrane</keyword>
<dbReference type="Proteomes" id="UP001165267">
    <property type="component" value="Unassembled WGS sequence"/>
</dbReference>
<evidence type="ECO:0000256" key="4">
    <source>
        <dbReference type="ARBA" id="ARBA00022989"/>
    </source>
</evidence>
<dbReference type="RefSeq" id="WP_257512081.1">
    <property type="nucleotide sequence ID" value="NZ_JANKHG010000017.1"/>
</dbReference>
<feature type="transmembrane region" description="Helical" evidence="6">
    <location>
        <begin position="469"/>
        <end position="489"/>
    </location>
</feature>
<feature type="transmembrane region" description="Helical" evidence="6">
    <location>
        <begin position="797"/>
        <end position="816"/>
    </location>
</feature>
<dbReference type="InterPro" id="IPR003838">
    <property type="entry name" value="ABC3_permease_C"/>
</dbReference>
<feature type="transmembrane region" description="Helical" evidence="6">
    <location>
        <begin position="300"/>
        <end position="325"/>
    </location>
</feature>
<dbReference type="PANTHER" id="PTHR30287:SF1">
    <property type="entry name" value="INNER MEMBRANE PROTEIN"/>
    <property type="match status" value="1"/>
</dbReference>
<accession>A0ABT1XHV6</accession>
<comment type="caution">
    <text evidence="8">The sequence shown here is derived from an EMBL/GenBank/DDBJ whole genome shotgun (WGS) entry which is preliminary data.</text>
</comment>
<evidence type="ECO:0000256" key="2">
    <source>
        <dbReference type="ARBA" id="ARBA00022475"/>
    </source>
</evidence>
<proteinExistence type="predicted"/>
<reference evidence="8" key="1">
    <citation type="submission" date="2022-07" db="EMBL/GenBank/DDBJ databases">
        <authorList>
            <person name="Xamxidin M."/>
        </authorList>
    </citation>
    <scope>NUCLEOTIDE SEQUENCE</scope>
    <source>
        <strain evidence="8">YS8-69</strain>
    </source>
</reference>
<dbReference type="InterPro" id="IPR038766">
    <property type="entry name" value="Membrane_comp_ABC_pdt"/>
</dbReference>
<dbReference type="PANTHER" id="PTHR30287">
    <property type="entry name" value="MEMBRANE COMPONENT OF PREDICTED ABC SUPERFAMILY METABOLITE UPTAKE TRANSPORTER"/>
    <property type="match status" value="1"/>
</dbReference>
<protein>
    <submittedName>
        <fullName evidence="8">FtsX-like permease family protein</fullName>
    </submittedName>
</protein>
<dbReference type="EMBL" id="JANKHG010000017">
    <property type="protein sequence ID" value="MCR2746871.1"/>
    <property type="molecule type" value="Genomic_DNA"/>
</dbReference>
<keyword evidence="5 6" id="KW-0472">Membrane</keyword>
<evidence type="ECO:0000313" key="9">
    <source>
        <dbReference type="Proteomes" id="UP001165267"/>
    </source>
</evidence>
<feature type="transmembrane region" description="Helical" evidence="6">
    <location>
        <begin position="417"/>
        <end position="439"/>
    </location>
</feature>
<name>A0ABT1XHV6_9BURK</name>
<sequence>MQSFQYWARQSRRSSFRILFVALVLAVAAISSVGVFSARIEAALVRDASQMLGGDLVIESKRNVAGAQWLPILDKPEYASLKQAQSVVFPSVVPSERVDLLVSLKAVNDFYPLRGQLTVRDAQGQDERLDSGPPQGELWVDQGVLGSLDVELGDDIQVGEITRPVTRVILAEPDRGGGFVNFAPRVMMNTADLEESKLLGLGSRATWRIYFTGEQPVVDQLIAELTPVLSPVEEIETLENGRPEVSNTLERANDFLAMAALIGTMVACVGIALVAHLFAKEQSSELAVLKSLGYTPKRLLRMWAVGMGMLTLGAGALGVALGWAAHWGLLALLAELVGVNLPMAGLHYLPMGMLLSALLLLGFAAVPTWYALRAPAIAVIRHQTLKSSRGQLVLSVLFGVFTAIAVCLLIVKNITLALLLFAGFVGTSLVFALLFWGLLKGLAFIGKGRASKGTNIAVFQSMSKRASTLVLQGVSLALGLAALLMLAVVQGDLIDRWQEAVPDDAPNRFVFNIQPDQVQGVQQTLNTASQSPVRLYPMVRGRLSAINGEIITAETFVDERARNTVERELNLSFADTLPTHNTIAAGNWFDETQVKAEVSVEDGVAERLGITLGDKLTFDIAGTPLTAEITSIRELRWDSMEVNFFMVFPTKVLETFPQTWITSVSLESDNAVPVSRELVREYPNLTVLDTELVITQLRKILGQVGQAVQFVFLFTVAAGGLVVVACVMTGARVRTREAAIYRAMGASTAQLQRAAWLELSVLGALAGLVAAIAAQGLGWGVAHFVFEFEYFLSPMHIVAGVIAGSVVSVFFGAWSVNKVCRAPVMQTLRQASA</sequence>
<evidence type="ECO:0000256" key="1">
    <source>
        <dbReference type="ARBA" id="ARBA00004651"/>
    </source>
</evidence>
<gene>
    <name evidence="8" type="ORF">NSP04_09445</name>
</gene>
<feature type="transmembrane region" description="Helical" evidence="6">
    <location>
        <begin position="392"/>
        <end position="411"/>
    </location>
</feature>
<keyword evidence="4 6" id="KW-1133">Transmembrane helix</keyword>
<evidence type="ECO:0000259" key="7">
    <source>
        <dbReference type="Pfam" id="PF02687"/>
    </source>
</evidence>
<evidence type="ECO:0000256" key="5">
    <source>
        <dbReference type="ARBA" id="ARBA00023136"/>
    </source>
</evidence>
<feature type="transmembrane region" description="Helical" evidence="6">
    <location>
        <begin position="255"/>
        <end position="279"/>
    </location>
</feature>
<feature type="domain" description="ABC3 transporter permease C-terminal" evidence="7">
    <location>
        <begin position="258"/>
        <end position="373"/>
    </location>
</feature>